<dbReference type="eggNOG" id="COG1846">
    <property type="taxonomic scope" value="Bacteria"/>
</dbReference>
<dbReference type="Pfam" id="PF01047">
    <property type="entry name" value="MarR"/>
    <property type="match status" value="1"/>
</dbReference>
<dbReference type="InterPro" id="IPR054630">
    <property type="entry name" value="BilQ"/>
</dbReference>
<evidence type="ECO:0000256" key="1">
    <source>
        <dbReference type="ARBA" id="ARBA00023015"/>
    </source>
</evidence>
<dbReference type="RefSeq" id="WP_074846268.1">
    <property type="nucleotide sequence ID" value="NZ_FOOE01000025.1"/>
</dbReference>
<dbReference type="PROSITE" id="PS50995">
    <property type="entry name" value="HTH_MARR_2"/>
    <property type="match status" value="1"/>
</dbReference>
<dbReference type="Gene3D" id="1.10.10.10">
    <property type="entry name" value="Winged helix-like DNA-binding domain superfamily/Winged helix DNA-binding domain"/>
    <property type="match status" value="1"/>
</dbReference>
<reference evidence="5 6" key="1">
    <citation type="submission" date="2016-10" db="EMBL/GenBank/DDBJ databases">
        <authorList>
            <person name="de Groot N.N."/>
        </authorList>
    </citation>
    <scope>NUCLEOTIDE SEQUENCE [LARGE SCALE GENOMIC DNA]</scope>
    <source>
        <strain evidence="5 6">NLAE-zl-G419</strain>
    </source>
</reference>
<evidence type="ECO:0000256" key="2">
    <source>
        <dbReference type="ARBA" id="ARBA00023125"/>
    </source>
</evidence>
<gene>
    <name evidence="5" type="ORF">SAMN04487885_12542</name>
</gene>
<keyword evidence="1" id="KW-0805">Transcription regulation</keyword>
<dbReference type="InterPro" id="IPR036390">
    <property type="entry name" value="WH_DNA-bd_sf"/>
</dbReference>
<sequence>MKKTLAFFTTFLYKDFSKFCNEKLQKIGLSKGLLYFVIYIGRHPKCSPGNLSSELRFDSGHTTRALEKLVQNEFVLREKSESDKRAYILSLTEKGEEALKVIYSLFSQWDEKVFSDIEEDERTQLISLMEKIIQKKGENKWNIQ</sequence>
<dbReference type="PANTHER" id="PTHR42756:SF1">
    <property type="entry name" value="TRANSCRIPTIONAL REPRESSOR OF EMRAB OPERON"/>
    <property type="match status" value="1"/>
</dbReference>
<name>A0A1I2P6V8_9CLOT</name>
<evidence type="ECO:0000313" key="6">
    <source>
        <dbReference type="Proteomes" id="UP000182135"/>
    </source>
</evidence>
<dbReference type="GO" id="GO:0003700">
    <property type="term" value="F:DNA-binding transcription factor activity"/>
    <property type="evidence" value="ECO:0007669"/>
    <property type="project" value="InterPro"/>
</dbReference>
<dbReference type="GO" id="GO:0003677">
    <property type="term" value="F:DNA binding"/>
    <property type="evidence" value="ECO:0007669"/>
    <property type="project" value="UniProtKB-KW"/>
</dbReference>
<dbReference type="SMART" id="SM00347">
    <property type="entry name" value="HTH_MARR"/>
    <property type="match status" value="1"/>
</dbReference>
<dbReference type="STRING" id="1529.SAMN04487885_12542"/>
<feature type="domain" description="HTH marR-type" evidence="4">
    <location>
        <begin position="1"/>
        <end position="134"/>
    </location>
</feature>
<dbReference type="PRINTS" id="PR00598">
    <property type="entry name" value="HTHMARR"/>
</dbReference>
<dbReference type="AlphaFoldDB" id="A0A1I2P6V8"/>
<accession>A0A1I2P6V8</accession>
<dbReference type="InterPro" id="IPR000835">
    <property type="entry name" value="HTH_MarR-typ"/>
</dbReference>
<evidence type="ECO:0000256" key="3">
    <source>
        <dbReference type="ARBA" id="ARBA00023163"/>
    </source>
</evidence>
<proteinExistence type="predicted"/>
<keyword evidence="2 5" id="KW-0238">DNA-binding</keyword>
<keyword evidence="3" id="KW-0804">Transcription</keyword>
<dbReference type="Proteomes" id="UP000182135">
    <property type="component" value="Unassembled WGS sequence"/>
</dbReference>
<keyword evidence="6" id="KW-1185">Reference proteome</keyword>
<evidence type="ECO:0000313" key="5">
    <source>
        <dbReference type="EMBL" id="SFG09707.1"/>
    </source>
</evidence>
<dbReference type="OrthoDB" id="2064128at2"/>
<evidence type="ECO:0000259" key="4">
    <source>
        <dbReference type="PROSITE" id="PS50995"/>
    </source>
</evidence>
<dbReference type="InterPro" id="IPR036388">
    <property type="entry name" value="WH-like_DNA-bd_sf"/>
</dbReference>
<dbReference type="EMBL" id="FOOE01000025">
    <property type="protein sequence ID" value="SFG09707.1"/>
    <property type="molecule type" value="Genomic_DNA"/>
</dbReference>
<dbReference type="NCBIfam" id="NF045593">
    <property type="entry name" value="bilirub_TF_BilQ"/>
    <property type="match status" value="1"/>
</dbReference>
<protein>
    <submittedName>
        <fullName evidence="5">DNA-binding transcriptional regulator, MarR family</fullName>
    </submittedName>
</protein>
<organism evidence="5 6">
    <name type="scientific">Clostridium cadaveris</name>
    <dbReference type="NCBI Taxonomy" id="1529"/>
    <lineage>
        <taxon>Bacteria</taxon>
        <taxon>Bacillati</taxon>
        <taxon>Bacillota</taxon>
        <taxon>Clostridia</taxon>
        <taxon>Eubacteriales</taxon>
        <taxon>Clostridiaceae</taxon>
        <taxon>Clostridium</taxon>
    </lineage>
</organism>
<dbReference type="PANTHER" id="PTHR42756">
    <property type="entry name" value="TRANSCRIPTIONAL REGULATOR, MARR"/>
    <property type="match status" value="1"/>
</dbReference>
<dbReference type="SUPFAM" id="SSF46785">
    <property type="entry name" value="Winged helix' DNA-binding domain"/>
    <property type="match status" value="1"/>
</dbReference>